<reference evidence="3 4" key="1">
    <citation type="submission" date="2023-11" db="EMBL/GenBank/DDBJ databases">
        <title>Draft genome of Azohydromonas lata strain H1 (DSM1123), a polyhydroxyalkanoate producer.</title>
        <authorList>
            <person name="Traversa D."/>
            <person name="D'Addabbo P."/>
            <person name="Pazzani C."/>
            <person name="Manzari C."/>
            <person name="Chiara M."/>
            <person name="Scrascia M."/>
        </authorList>
    </citation>
    <scope>NUCLEOTIDE SEQUENCE [LARGE SCALE GENOMIC DNA]</scope>
    <source>
        <strain evidence="3 4">H1</strain>
    </source>
</reference>
<proteinExistence type="inferred from homology"/>
<dbReference type="CDD" id="cd07012">
    <property type="entry name" value="PBP2_Bug_TTT"/>
    <property type="match status" value="1"/>
</dbReference>
<evidence type="ECO:0000256" key="1">
    <source>
        <dbReference type="ARBA" id="ARBA00006987"/>
    </source>
</evidence>
<name>A0ABU5IEP1_9BURK</name>
<dbReference type="RefSeq" id="WP_066336380.1">
    <property type="nucleotide sequence ID" value="NZ_JAXOJX010000020.1"/>
</dbReference>
<dbReference type="InterPro" id="IPR042100">
    <property type="entry name" value="Bug_dom1"/>
</dbReference>
<dbReference type="Proteomes" id="UP001293718">
    <property type="component" value="Unassembled WGS sequence"/>
</dbReference>
<dbReference type="PROSITE" id="PS51318">
    <property type="entry name" value="TAT"/>
    <property type="match status" value="1"/>
</dbReference>
<keyword evidence="2" id="KW-0732">Signal</keyword>
<dbReference type="Gene3D" id="3.40.190.150">
    <property type="entry name" value="Bordetella uptake gene, domain 1"/>
    <property type="match status" value="1"/>
</dbReference>
<sequence length="325" mass="33572">MNSRRRHALQALAALALAASSGAWAQAWPNKPLRIVVPNAAGGTSDIIARLISKPLSDALGVPVIVENRGGAGGNIGAAAVAQATDQHTLLLCDVGGLAIAPLAYKNLAYDPARDLQGVAMLAYAPYLLVVPSTLKATNLKELVALSKAERLSAAVPGTGTPNHLATMQLAQLTGLRWQYVPYKGGAPAVADTMANNTQAVLNGMPATLPLVQGGKLRVIGVSKATRSPLLPDVPTLAEQGVADFVAGTWQGVTVSSKMPREQVARLGAELSRIVQTPAVRAALVEAGMEVSSLGAQETTELIAKERTRWAAVVKQAGGVIEGAQ</sequence>
<keyword evidence="4" id="KW-1185">Reference proteome</keyword>
<accession>A0ABU5IEP1</accession>
<dbReference type="PANTHER" id="PTHR42928:SF5">
    <property type="entry name" value="BLR1237 PROTEIN"/>
    <property type="match status" value="1"/>
</dbReference>
<dbReference type="SUPFAM" id="SSF53850">
    <property type="entry name" value="Periplasmic binding protein-like II"/>
    <property type="match status" value="1"/>
</dbReference>
<feature type="chain" id="PRO_5046118938" evidence="2">
    <location>
        <begin position="26"/>
        <end position="325"/>
    </location>
</feature>
<evidence type="ECO:0000256" key="2">
    <source>
        <dbReference type="SAM" id="SignalP"/>
    </source>
</evidence>
<dbReference type="PIRSF" id="PIRSF017082">
    <property type="entry name" value="YflP"/>
    <property type="match status" value="1"/>
</dbReference>
<dbReference type="Pfam" id="PF03401">
    <property type="entry name" value="TctC"/>
    <property type="match status" value="1"/>
</dbReference>
<dbReference type="EMBL" id="JAXOJX010000020">
    <property type="protein sequence ID" value="MDZ5457585.1"/>
    <property type="molecule type" value="Genomic_DNA"/>
</dbReference>
<evidence type="ECO:0000313" key="3">
    <source>
        <dbReference type="EMBL" id="MDZ5457585.1"/>
    </source>
</evidence>
<dbReference type="PANTHER" id="PTHR42928">
    <property type="entry name" value="TRICARBOXYLATE-BINDING PROTEIN"/>
    <property type="match status" value="1"/>
</dbReference>
<comment type="similarity">
    <text evidence="1">Belongs to the UPF0065 (bug) family.</text>
</comment>
<dbReference type="Gene3D" id="3.40.190.10">
    <property type="entry name" value="Periplasmic binding protein-like II"/>
    <property type="match status" value="1"/>
</dbReference>
<dbReference type="InterPro" id="IPR006311">
    <property type="entry name" value="TAT_signal"/>
</dbReference>
<gene>
    <name evidence="3" type="ORF">SM757_13480</name>
</gene>
<dbReference type="InterPro" id="IPR005064">
    <property type="entry name" value="BUG"/>
</dbReference>
<feature type="signal peptide" evidence="2">
    <location>
        <begin position="1"/>
        <end position="25"/>
    </location>
</feature>
<evidence type="ECO:0000313" key="4">
    <source>
        <dbReference type="Proteomes" id="UP001293718"/>
    </source>
</evidence>
<organism evidence="3 4">
    <name type="scientific">Azohydromonas lata</name>
    <dbReference type="NCBI Taxonomy" id="45677"/>
    <lineage>
        <taxon>Bacteria</taxon>
        <taxon>Pseudomonadati</taxon>
        <taxon>Pseudomonadota</taxon>
        <taxon>Betaproteobacteria</taxon>
        <taxon>Burkholderiales</taxon>
        <taxon>Sphaerotilaceae</taxon>
        <taxon>Azohydromonas</taxon>
    </lineage>
</organism>
<protein>
    <submittedName>
        <fullName evidence="3">Tripartite tricarboxylate transporter substrate binding protein</fullName>
    </submittedName>
</protein>
<comment type="caution">
    <text evidence="3">The sequence shown here is derived from an EMBL/GenBank/DDBJ whole genome shotgun (WGS) entry which is preliminary data.</text>
</comment>